<accession>A0A238HET2</accession>
<dbReference type="PANTHER" id="PTHR30441:SF4">
    <property type="entry name" value="PROTEIN ASMA"/>
    <property type="match status" value="1"/>
</dbReference>
<feature type="domain" description="AsmA" evidence="2">
    <location>
        <begin position="65"/>
        <end position="622"/>
    </location>
</feature>
<keyword evidence="5" id="KW-1185">Reference proteome</keyword>
<dbReference type="PANTHER" id="PTHR30441">
    <property type="entry name" value="DUF748 DOMAIN-CONTAINING PROTEIN"/>
    <property type="match status" value="1"/>
</dbReference>
<dbReference type="STRING" id="1522312.GCA_900177895_01342"/>
<organism evidence="3">
    <name type="scientific">Kingella negevensis</name>
    <dbReference type="NCBI Taxonomy" id="1522312"/>
    <lineage>
        <taxon>Bacteria</taxon>
        <taxon>Pseudomonadati</taxon>
        <taxon>Pseudomonadota</taxon>
        <taxon>Betaproteobacteria</taxon>
        <taxon>Neisseriales</taxon>
        <taxon>Neisseriaceae</taxon>
        <taxon>Kingella</taxon>
    </lineage>
</organism>
<dbReference type="OrthoDB" id="8606253at2"/>
<reference evidence="4 5" key="2">
    <citation type="submission" date="2017-06" db="EMBL/GenBank/DDBJ databases">
        <authorList>
            <person name="Kim H.J."/>
            <person name="Triplett B.A."/>
        </authorList>
    </citation>
    <scope>NUCLEOTIDE SEQUENCE [LARGE SCALE GENOMIC DNA]</scope>
    <source>
        <strain evidence="4">Kingella_eburonensis</strain>
    </source>
</reference>
<proteinExistence type="predicted"/>
<evidence type="ECO:0000313" key="5">
    <source>
        <dbReference type="Proteomes" id="UP000215450"/>
    </source>
</evidence>
<dbReference type="AlphaFoldDB" id="A0A238HET2"/>
<evidence type="ECO:0000256" key="1">
    <source>
        <dbReference type="SAM" id="Phobius"/>
    </source>
</evidence>
<dbReference type="GO" id="GO:0090313">
    <property type="term" value="P:regulation of protein targeting to membrane"/>
    <property type="evidence" value="ECO:0007669"/>
    <property type="project" value="TreeGrafter"/>
</dbReference>
<keyword evidence="1" id="KW-0812">Transmembrane</keyword>
<dbReference type="InterPro" id="IPR052894">
    <property type="entry name" value="AsmA-related"/>
</dbReference>
<evidence type="ECO:0000259" key="2">
    <source>
        <dbReference type="Pfam" id="PF05170"/>
    </source>
</evidence>
<keyword evidence="1" id="KW-0472">Membrane</keyword>
<evidence type="ECO:0000313" key="3">
    <source>
        <dbReference type="EMBL" id="SMQ11934.1"/>
    </source>
</evidence>
<gene>
    <name evidence="4" type="ORF">KEBURONENSIS_00518</name>
    <name evidence="3" type="ORF">KEBURONENSIS_00939</name>
</gene>
<dbReference type="GO" id="GO:0005886">
    <property type="term" value="C:plasma membrane"/>
    <property type="evidence" value="ECO:0007669"/>
    <property type="project" value="TreeGrafter"/>
</dbReference>
<protein>
    <submittedName>
        <fullName evidence="3">Putative assembly protein</fullName>
    </submittedName>
</protein>
<dbReference type="InterPro" id="IPR007844">
    <property type="entry name" value="AsmA"/>
</dbReference>
<dbReference type="Pfam" id="PF05170">
    <property type="entry name" value="AsmA"/>
    <property type="match status" value="1"/>
</dbReference>
<dbReference type="Proteomes" id="UP000215450">
    <property type="component" value="Unassembled WGS sequence"/>
</dbReference>
<feature type="transmembrane region" description="Helical" evidence="1">
    <location>
        <begin position="29"/>
        <end position="50"/>
    </location>
</feature>
<dbReference type="EMBL" id="FXUV02000065">
    <property type="protein sequence ID" value="SNB82412.1"/>
    <property type="molecule type" value="Genomic_DNA"/>
</dbReference>
<sequence>MQHCPFFNELIMQFYSHKSHHFPDFPRKLVVAIIIAGGVYLGGYAALYRVSQHHELNKKAQTLLAGTNRTFTLDSNISRQLFPRPTIILRNVKLSEANSSETALAVDEIRVGVAWSSLFSNPTVEKLVFERAKGQITRQINQPWSISDLWKTRGERKIQFNRVQINNSELIIKDEQMGELKFDNVNLMMSRNGEMLPYVLTANANSNYWESLNLTASGNAQSSQGSLKLPDLKIKFNGKENSYTFSGSLKTKAAWQEQDFIAENMHIEAISKRYDSTLNLNIGSLKSRYGDATLGNINAVFTAPSNPYTPTGTLTANQATWRDYRFYSDELNLKINTHHQENDHFDTNLKTNAVWSMANGLQLHNAKFSSLYTPTQDPTKVRFASEWEGSFNAPSLTEWQLNAEGVFDRQPVTFNIERKKNNVSGSLKLAKLSLNNYLSSVSTPTQLPFPSPKLNIKMAWDIGTLETPTAQMDNFHADVKANEKQIELNPLSADLYNGHSTGSLKISNQTPLKYSLKQTATDVEIRPLLQDMFGIGSLSGKGTADFTLSAAGNTHDELIQNTNGKVSLDVKDGEWSGINLARVQSLLTGNILKDKDSEEAQSMPFSHFVSQSEIKNGIGKHQANAQLTQPAANMQSQGELNLLKETVNERIVFQGAGGDTPLPIRVNGDVKKPTISLDYQQLTAGASSPEEKQKAISDTLKNQWQWLLKKAK</sequence>
<evidence type="ECO:0000313" key="4">
    <source>
        <dbReference type="EMBL" id="SNB82412.1"/>
    </source>
</evidence>
<reference evidence="3" key="1">
    <citation type="submission" date="2017-05" db="EMBL/GenBank/DDBJ databases">
        <authorList>
            <person name="Song R."/>
            <person name="Chenine A.L."/>
            <person name="Ruprecht R.M."/>
        </authorList>
    </citation>
    <scope>NUCLEOTIDE SEQUENCE</scope>
    <source>
        <strain evidence="3">Kingella_eburonensis</strain>
    </source>
</reference>
<keyword evidence="1" id="KW-1133">Transmembrane helix</keyword>
<dbReference type="EMBL" id="FXUV01000011">
    <property type="protein sequence ID" value="SMQ11934.1"/>
    <property type="molecule type" value="Genomic_DNA"/>
</dbReference>
<name>A0A238HET2_9NEIS</name>